<reference evidence="1" key="1">
    <citation type="journal article" date="2014" name="Front. Microbiol.">
        <title>High frequency of phylogenetically diverse reductive dehalogenase-homologous genes in deep subseafloor sedimentary metagenomes.</title>
        <authorList>
            <person name="Kawai M."/>
            <person name="Futagami T."/>
            <person name="Toyoda A."/>
            <person name="Takaki Y."/>
            <person name="Nishi S."/>
            <person name="Hori S."/>
            <person name="Arai W."/>
            <person name="Tsubouchi T."/>
            <person name="Morono Y."/>
            <person name="Uchiyama I."/>
            <person name="Ito T."/>
            <person name="Fujiyama A."/>
            <person name="Inagaki F."/>
            <person name="Takami H."/>
        </authorList>
    </citation>
    <scope>NUCLEOTIDE SEQUENCE</scope>
    <source>
        <strain evidence="1">Expedition CK06-06</strain>
    </source>
</reference>
<dbReference type="InterPro" id="IPR014825">
    <property type="entry name" value="DNA_alkylation"/>
</dbReference>
<evidence type="ECO:0008006" key="2">
    <source>
        <dbReference type="Google" id="ProtNLM"/>
    </source>
</evidence>
<organism evidence="1">
    <name type="scientific">marine sediment metagenome</name>
    <dbReference type="NCBI Taxonomy" id="412755"/>
    <lineage>
        <taxon>unclassified sequences</taxon>
        <taxon>metagenomes</taxon>
        <taxon>ecological metagenomes</taxon>
    </lineage>
</organism>
<dbReference type="InterPro" id="IPR016024">
    <property type="entry name" value="ARM-type_fold"/>
</dbReference>
<dbReference type="PANTHER" id="PTHR34070">
    <property type="entry name" value="ARMADILLO-TYPE FOLD"/>
    <property type="match status" value="1"/>
</dbReference>
<comment type="caution">
    <text evidence="1">The sequence shown here is derived from an EMBL/GenBank/DDBJ whole genome shotgun (WGS) entry which is preliminary data.</text>
</comment>
<feature type="non-terminal residue" evidence="1">
    <location>
        <position position="1"/>
    </location>
</feature>
<dbReference type="Gene3D" id="1.25.10.90">
    <property type="match status" value="1"/>
</dbReference>
<name>X0TG58_9ZZZZ</name>
<dbReference type="SUPFAM" id="SSF48371">
    <property type="entry name" value="ARM repeat"/>
    <property type="match status" value="1"/>
</dbReference>
<accession>X0TG58</accession>
<protein>
    <recommendedName>
        <fullName evidence="2">DNA alkylation repair protein</fullName>
    </recommendedName>
</protein>
<dbReference type="Pfam" id="PF08713">
    <property type="entry name" value="DNA_alkylation"/>
    <property type="match status" value="1"/>
</dbReference>
<sequence>VEKMVRYPEDYIHKGIGWLLKTCSRYNPEIIYQYLMRNKGKLPRLILRYASEKLPKEKRTLILQK</sequence>
<gene>
    <name evidence="1" type="ORF">S01H1_28766</name>
</gene>
<proteinExistence type="predicted"/>
<dbReference type="AlphaFoldDB" id="X0TG58"/>
<evidence type="ECO:0000313" key="1">
    <source>
        <dbReference type="EMBL" id="GAF86306.1"/>
    </source>
</evidence>
<dbReference type="EMBL" id="BARS01017602">
    <property type="protein sequence ID" value="GAF86306.1"/>
    <property type="molecule type" value="Genomic_DNA"/>
</dbReference>
<dbReference type="PANTHER" id="PTHR34070:SF1">
    <property type="entry name" value="DNA ALKYLATION REPAIR PROTEIN"/>
    <property type="match status" value="1"/>
</dbReference>